<dbReference type="GO" id="GO:0098978">
    <property type="term" value="C:glutamatergic synapse"/>
    <property type="evidence" value="ECO:0007669"/>
    <property type="project" value="UniProtKB-ARBA"/>
</dbReference>
<evidence type="ECO:0000256" key="4">
    <source>
        <dbReference type="ARBA" id="ARBA00022692"/>
    </source>
</evidence>
<sequence length="412" mass="46238">MIVFKMWFVSQAEIAPPQEKNVASLSGNYFYSILNHNQNGQDWHQCRRNGTLGSSALCTASPNCIPWRHFAVPGAACSGSINDKGKHTLLAFVVAHFNTDAGPASGQISDMGMDRRQRASAALSLSFLSLIFSITAFSSSYWCEGTRKVAKPFCTDQGKGTHCIRFNSSDLNNSNAVQYIWETGDDKFIDRKFHAGIWYSCEEIINGEGEKCRSFISLTPPADRGVLWLSIVAELLYIILLLTGATLMSIEVCYYTTVIDGLKLNAFAAIFTVLAGLFGMVAHMMYTTVFQMTVNLGPEDWRPQMWDYGWSYCLAWGSFACCMAASVTAINRYTKTMLEFKRKRKKLERSLKNKCKFPDPGVPGKAWNMYVSSFHNTTEDLVHQLKNIHNPASISVFVDLNNIPEQHREEYC</sequence>
<keyword evidence="6" id="KW-0770">Synapse</keyword>
<accession>A0A9D4AZZ4</accession>
<dbReference type="GO" id="GO:0032279">
    <property type="term" value="C:asymmetric synapse"/>
    <property type="evidence" value="ECO:0007669"/>
    <property type="project" value="UniProtKB-ARBA"/>
</dbReference>
<dbReference type="Pfam" id="PF07803">
    <property type="entry name" value="GSG-1"/>
    <property type="match status" value="1"/>
</dbReference>
<dbReference type="PANTHER" id="PTHR10671:SF40">
    <property type="entry name" value="GERM CELL-SPECIFIC GENE 1-LIKE PROTEIN 2"/>
    <property type="match status" value="1"/>
</dbReference>
<evidence type="ECO:0000313" key="12">
    <source>
        <dbReference type="Proteomes" id="UP000827986"/>
    </source>
</evidence>
<keyword evidence="7 10" id="KW-0472">Membrane</keyword>
<name>A0A9D4AZZ4_9SAUR</name>
<dbReference type="EMBL" id="JAHDVG010000466">
    <property type="protein sequence ID" value="KAH1182892.1"/>
    <property type="molecule type" value="Genomic_DNA"/>
</dbReference>
<evidence type="ECO:0000256" key="2">
    <source>
        <dbReference type="ARBA" id="ARBA00007425"/>
    </source>
</evidence>
<reference evidence="11" key="1">
    <citation type="submission" date="2021-09" db="EMBL/GenBank/DDBJ databases">
        <title>The genome of Mauremys mutica provides insights into the evolution of semi-aquatic lifestyle.</title>
        <authorList>
            <person name="Gong S."/>
            <person name="Gao Y."/>
        </authorList>
    </citation>
    <scope>NUCLEOTIDE SEQUENCE</scope>
    <source>
        <strain evidence="11">MM-2020</strain>
        <tissue evidence="11">Muscle</tissue>
    </source>
</reference>
<organism evidence="11 12">
    <name type="scientific">Mauremys mutica</name>
    <name type="common">yellowpond turtle</name>
    <dbReference type="NCBI Taxonomy" id="74926"/>
    <lineage>
        <taxon>Eukaryota</taxon>
        <taxon>Metazoa</taxon>
        <taxon>Chordata</taxon>
        <taxon>Craniata</taxon>
        <taxon>Vertebrata</taxon>
        <taxon>Euteleostomi</taxon>
        <taxon>Archelosauria</taxon>
        <taxon>Testudinata</taxon>
        <taxon>Testudines</taxon>
        <taxon>Cryptodira</taxon>
        <taxon>Durocryptodira</taxon>
        <taxon>Testudinoidea</taxon>
        <taxon>Geoemydidae</taxon>
        <taxon>Geoemydinae</taxon>
        <taxon>Mauremys</taxon>
    </lineage>
</organism>
<gene>
    <name evidence="11" type="ORF">KIL84_004384</name>
</gene>
<comment type="caution">
    <text evidence="11">The sequence shown here is derived from an EMBL/GenBank/DDBJ whole genome shotgun (WGS) entry which is preliminary data.</text>
</comment>
<dbReference type="Proteomes" id="UP000827986">
    <property type="component" value="Unassembled WGS sequence"/>
</dbReference>
<dbReference type="FunFam" id="1.20.140.150:FF:000005">
    <property type="entry name" value="Germ cell-specific gene 1-like"/>
    <property type="match status" value="1"/>
</dbReference>
<feature type="transmembrane region" description="Helical" evidence="10">
    <location>
        <begin position="266"/>
        <end position="289"/>
    </location>
</feature>
<evidence type="ECO:0000256" key="9">
    <source>
        <dbReference type="ARBA" id="ARBA00073105"/>
    </source>
</evidence>
<keyword evidence="4 10" id="KW-0812">Transmembrane</keyword>
<keyword evidence="3" id="KW-1003">Cell membrane</keyword>
<keyword evidence="12" id="KW-1185">Reference proteome</keyword>
<dbReference type="InterPro" id="IPR012478">
    <property type="entry name" value="GSG-1"/>
</dbReference>
<comment type="subcellular location">
    <subcellularLocation>
        <location evidence="1">Cell membrane</location>
        <topology evidence="1">Multi-pass membrane protein</topology>
    </subcellularLocation>
    <subcellularLocation>
        <location evidence="8">Synapse</location>
    </subcellularLocation>
</comment>
<dbReference type="Gene3D" id="1.20.140.150">
    <property type="match status" value="1"/>
</dbReference>
<evidence type="ECO:0000313" key="11">
    <source>
        <dbReference type="EMBL" id="KAH1182892.1"/>
    </source>
</evidence>
<keyword evidence="5 10" id="KW-1133">Transmembrane helix</keyword>
<dbReference type="GO" id="GO:0005886">
    <property type="term" value="C:plasma membrane"/>
    <property type="evidence" value="ECO:0007669"/>
    <property type="project" value="UniProtKB-SubCell"/>
</dbReference>
<evidence type="ECO:0000256" key="1">
    <source>
        <dbReference type="ARBA" id="ARBA00004651"/>
    </source>
</evidence>
<evidence type="ECO:0000256" key="5">
    <source>
        <dbReference type="ARBA" id="ARBA00022989"/>
    </source>
</evidence>
<dbReference type="GO" id="GO:0023051">
    <property type="term" value="P:regulation of signaling"/>
    <property type="evidence" value="ECO:0007669"/>
    <property type="project" value="UniProtKB-ARBA"/>
</dbReference>
<protein>
    <recommendedName>
        <fullName evidence="9">Germ cell-specific gene 1-like protein</fullName>
    </recommendedName>
</protein>
<evidence type="ECO:0000256" key="7">
    <source>
        <dbReference type="ARBA" id="ARBA00023136"/>
    </source>
</evidence>
<evidence type="ECO:0000256" key="10">
    <source>
        <dbReference type="SAM" id="Phobius"/>
    </source>
</evidence>
<feature type="transmembrane region" description="Helical" evidence="10">
    <location>
        <begin position="227"/>
        <end position="254"/>
    </location>
</feature>
<evidence type="ECO:0000256" key="6">
    <source>
        <dbReference type="ARBA" id="ARBA00023018"/>
    </source>
</evidence>
<evidence type="ECO:0000256" key="8">
    <source>
        <dbReference type="ARBA" id="ARBA00034103"/>
    </source>
</evidence>
<dbReference type="InterPro" id="IPR050579">
    <property type="entry name" value="PMP-22/EMP/MP20-like"/>
</dbReference>
<dbReference type="PANTHER" id="PTHR10671">
    <property type="entry name" value="EPITHELIAL MEMBRANE PROTEIN-RELATED"/>
    <property type="match status" value="1"/>
</dbReference>
<feature type="transmembrane region" description="Helical" evidence="10">
    <location>
        <begin position="121"/>
        <end position="142"/>
    </location>
</feature>
<dbReference type="GO" id="GO:0051049">
    <property type="term" value="P:regulation of transport"/>
    <property type="evidence" value="ECO:0007669"/>
    <property type="project" value="UniProtKB-ARBA"/>
</dbReference>
<dbReference type="AlphaFoldDB" id="A0A9D4AZZ4"/>
<feature type="transmembrane region" description="Helical" evidence="10">
    <location>
        <begin position="309"/>
        <end position="334"/>
    </location>
</feature>
<proteinExistence type="inferred from homology"/>
<dbReference type="GO" id="GO:0010646">
    <property type="term" value="P:regulation of cell communication"/>
    <property type="evidence" value="ECO:0007669"/>
    <property type="project" value="UniProtKB-ARBA"/>
</dbReference>
<evidence type="ECO:0000256" key="3">
    <source>
        <dbReference type="ARBA" id="ARBA00022475"/>
    </source>
</evidence>
<comment type="similarity">
    <text evidence="2">Belongs to the GSG1 family.</text>
</comment>